<dbReference type="Gene3D" id="3.30.700.10">
    <property type="entry name" value="Glycoprotein, Type 4 Pilin"/>
    <property type="match status" value="1"/>
</dbReference>
<keyword evidence="1" id="KW-1133">Transmembrane helix</keyword>
<comment type="caution">
    <text evidence="2">The sequence shown here is derived from an EMBL/GenBank/DDBJ whole genome shotgun (WGS) entry which is preliminary data.</text>
</comment>
<sequence length="159" mass="16491">MDSKLGAGFTLVELIVVILLLAIISLYAASRYSGRDDVAAMVVQEQVISVVRQVQVNRMQSNVSVSAALATNSNFVLDVEANCVGSGAACEQASDSRSDWVRSDTVTFTSNPAAPLYFDLLGNPAGSAASGATITITSSEQSCTVAINTQGYVSRGGCS</sequence>
<dbReference type="SUPFAM" id="SSF54523">
    <property type="entry name" value="Pili subunits"/>
    <property type="match status" value="1"/>
</dbReference>
<dbReference type="AlphaFoldDB" id="E8M2G8"/>
<dbReference type="eggNOG" id="COG2165">
    <property type="taxonomic scope" value="Bacteria"/>
</dbReference>
<name>E8M2G8_PHOS4</name>
<feature type="transmembrane region" description="Helical" evidence="1">
    <location>
        <begin position="6"/>
        <end position="29"/>
    </location>
</feature>
<dbReference type="InterPro" id="IPR012902">
    <property type="entry name" value="N_methyl_site"/>
</dbReference>
<keyword evidence="1" id="KW-0812">Transmembrane</keyword>
<evidence type="ECO:0000313" key="3">
    <source>
        <dbReference type="Proteomes" id="UP000006228"/>
    </source>
</evidence>
<gene>
    <name evidence="2" type="ORF">VISI1226_19469</name>
</gene>
<dbReference type="OrthoDB" id="5918972at2"/>
<protein>
    <submittedName>
        <fullName evidence="2">Putative MSHA pilin protein MshC</fullName>
    </submittedName>
</protein>
<proteinExistence type="predicted"/>
<evidence type="ECO:0000256" key="1">
    <source>
        <dbReference type="SAM" id="Phobius"/>
    </source>
</evidence>
<dbReference type="GeneID" id="95567861"/>
<dbReference type="InterPro" id="IPR045584">
    <property type="entry name" value="Pilin-like"/>
</dbReference>
<dbReference type="Proteomes" id="UP000006228">
    <property type="component" value="Unassembled WGS sequence"/>
</dbReference>
<keyword evidence="1" id="KW-0472">Membrane</keyword>
<evidence type="ECO:0000313" key="2">
    <source>
        <dbReference type="EMBL" id="EGA71795.1"/>
    </source>
</evidence>
<accession>E8M2G8</accession>
<dbReference type="RefSeq" id="WP_008073715.1">
    <property type="nucleotide sequence ID" value="NZ_AEVT01000016.1"/>
</dbReference>
<dbReference type="EMBL" id="AEVT01000016">
    <property type="protein sequence ID" value="EGA71795.1"/>
    <property type="molecule type" value="Genomic_DNA"/>
</dbReference>
<dbReference type="NCBIfam" id="TIGR02532">
    <property type="entry name" value="IV_pilin_GFxxxE"/>
    <property type="match status" value="1"/>
</dbReference>
<organism evidence="2 3">
    <name type="scientific">Vibrio sinaloensis DSM 21326</name>
    <dbReference type="NCBI Taxonomy" id="945550"/>
    <lineage>
        <taxon>Bacteria</taxon>
        <taxon>Pseudomonadati</taxon>
        <taxon>Pseudomonadota</taxon>
        <taxon>Gammaproteobacteria</taxon>
        <taxon>Vibrionales</taxon>
        <taxon>Vibrionaceae</taxon>
        <taxon>Vibrio</taxon>
        <taxon>Vibrio oreintalis group</taxon>
    </lineage>
</organism>
<reference evidence="2 3" key="1">
    <citation type="journal article" date="2012" name="Int. J. Syst. Evol. Microbiol.">
        <title>Vibrio caribbeanicus sp. nov., isolated from the marine sponge Scleritoderma cyanea.</title>
        <authorList>
            <person name="Hoffmann M."/>
            <person name="Monday S.R."/>
            <person name="Allard M.W."/>
            <person name="Strain E.A."/>
            <person name="Whittaker P."/>
            <person name="Naum M."/>
            <person name="McCarthy P.J."/>
            <person name="Lopez J.V."/>
            <person name="Fischer M."/>
            <person name="Brown E.W."/>
        </authorList>
    </citation>
    <scope>NUCLEOTIDE SEQUENCE [LARGE SCALE GENOMIC DNA]</scope>
    <source>
        <strain evidence="3">DSMZ 21326</strain>
    </source>
</reference>
<dbReference type="Pfam" id="PF07963">
    <property type="entry name" value="N_methyl"/>
    <property type="match status" value="1"/>
</dbReference>